<evidence type="ECO:0000313" key="1">
    <source>
        <dbReference type="EMBL" id="SOR32536.1"/>
    </source>
</evidence>
<dbReference type="AlphaFoldDB" id="A0A2N9AYZ8"/>
<reference evidence="2" key="1">
    <citation type="submission" date="2017-10" db="EMBL/GenBank/DDBJ databases">
        <authorList>
            <person name="Regsiter A."/>
            <person name="William W."/>
        </authorList>
    </citation>
    <scope>NUCLEOTIDE SEQUENCE [LARGE SCALE GENOMIC DNA]</scope>
</reference>
<sequence length="46" mass="4968">MDLILGGRCSSVVNIALFLTFVIARASTHTLSNVFSLEQLAQICLT</sequence>
<accession>A0A2N9AYZ8</accession>
<protein>
    <submittedName>
        <fullName evidence="1">Uncharacterized protein</fullName>
    </submittedName>
</protein>
<gene>
    <name evidence="1" type="ORF">TK0001_5977</name>
</gene>
<dbReference type="Proteomes" id="UP000233769">
    <property type="component" value="Chromosome tk0001"/>
</dbReference>
<proteinExistence type="predicted"/>
<evidence type="ECO:0000313" key="2">
    <source>
        <dbReference type="Proteomes" id="UP000233769"/>
    </source>
</evidence>
<dbReference type="EMBL" id="LT962688">
    <property type="protein sequence ID" value="SOR32536.1"/>
    <property type="molecule type" value="Genomic_DNA"/>
</dbReference>
<organism evidence="1 2">
    <name type="scientific">Methylorubrum extorquens</name>
    <name type="common">Methylobacterium dichloromethanicum</name>
    <name type="synonym">Methylobacterium extorquens</name>
    <dbReference type="NCBI Taxonomy" id="408"/>
    <lineage>
        <taxon>Bacteria</taxon>
        <taxon>Pseudomonadati</taxon>
        <taxon>Pseudomonadota</taxon>
        <taxon>Alphaproteobacteria</taxon>
        <taxon>Hyphomicrobiales</taxon>
        <taxon>Methylobacteriaceae</taxon>
        <taxon>Methylorubrum</taxon>
    </lineage>
</organism>
<name>A0A2N9AYZ8_METEX</name>